<evidence type="ECO:0000256" key="6">
    <source>
        <dbReference type="ARBA" id="ARBA00022840"/>
    </source>
</evidence>
<dbReference type="GO" id="GO:0009317">
    <property type="term" value="C:acetyl-CoA carboxylase complex"/>
    <property type="evidence" value="ECO:0007669"/>
    <property type="project" value="InterPro"/>
</dbReference>
<keyword evidence="5 10" id="KW-0276">Fatty acid metabolism</keyword>
<protein>
    <recommendedName>
        <fullName evidence="10">Acetyl-coenzyme A carboxylase carboxyl transferase subunit alpha</fullName>
        <shortName evidence="10">ACCase subunit alpha</shortName>
        <shortName evidence="10">Acetyl-CoA carboxylase carboxyltransferase subunit alpha</shortName>
        <ecNumber evidence="10">2.1.3.15</ecNumber>
    </recommendedName>
</protein>
<comment type="subcellular location">
    <subcellularLocation>
        <location evidence="10">Cytoplasm</location>
    </subcellularLocation>
</comment>
<dbReference type="PANTHER" id="PTHR42853:SF3">
    <property type="entry name" value="ACETYL-COENZYME A CARBOXYLASE CARBOXYL TRANSFERASE SUBUNIT ALPHA, CHLOROPLASTIC"/>
    <property type="match status" value="1"/>
</dbReference>
<comment type="catalytic activity">
    <reaction evidence="9 10">
        <text>N(6)-carboxybiotinyl-L-lysyl-[protein] + acetyl-CoA = N(6)-biotinyl-L-lysyl-[protein] + malonyl-CoA</text>
        <dbReference type="Rhea" id="RHEA:54728"/>
        <dbReference type="Rhea" id="RHEA-COMP:10505"/>
        <dbReference type="Rhea" id="RHEA-COMP:10506"/>
        <dbReference type="ChEBI" id="CHEBI:57288"/>
        <dbReference type="ChEBI" id="CHEBI:57384"/>
        <dbReference type="ChEBI" id="CHEBI:83144"/>
        <dbReference type="ChEBI" id="CHEBI:83145"/>
        <dbReference type="EC" id="2.1.3.15"/>
    </reaction>
</comment>
<dbReference type="InterPro" id="IPR029045">
    <property type="entry name" value="ClpP/crotonase-like_dom_sf"/>
</dbReference>
<dbReference type="EC" id="2.1.3.15" evidence="10"/>
<sequence length="314" mass="34875">MSETRRDTVQDLKDRIEELKGYEEKNNIDLSKEIDALNDKIKMMTRTLTPWQQVELARKLERPTTLEYIEAICDEFIEFAGDRAYGDDRAIIGGVASINGTPVTVIGHQRGMSTRENIKRNFGMPHPEGYRKALRLMEQAEKFKRPIVTFIDTKGAYPGKEAEERGQSEAIAKNLVKMAGFNVPIISIVIGEGGSGGAVGIGVCDHLYMLENSTYSVISPEGAASILFKDASLKEVAAKSLKLTAADLYELGVADFVIEEPEGGAHVDKPFVYKQTKEAIINGLEQLSEIDDSSRLDVRFEKYMAIGDFKVEDN</sequence>
<feature type="domain" description="CoA carboxyltransferase C-terminal" evidence="11">
    <location>
        <begin position="29"/>
        <end position="286"/>
    </location>
</feature>
<comment type="pathway">
    <text evidence="1 10">Lipid metabolism; malonyl-CoA biosynthesis; malonyl-CoA from acetyl-CoA: step 1/1.</text>
</comment>
<keyword evidence="7 10" id="KW-0443">Lipid metabolism</keyword>
<reference evidence="12 13" key="2">
    <citation type="submission" date="2023-10" db="EMBL/GenBank/DDBJ databases">
        <authorList>
            <person name="Choi B."/>
        </authorList>
    </citation>
    <scope>NUCLEOTIDE SEQUENCE [LARGE SCALE GENOMIC DNA]</scope>
    <source>
        <strain evidence="12 13">UMB0959</strain>
    </source>
</reference>
<evidence type="ECO:0000256" key="4">
    <source>
        <dbReference type="ARBA" id="ARBA00022741"/>
    </source>
</evidence>
<keyword evidence="12" id="KW-0436">Ligase</keyword>
<keyword evidence="4 10" id="KW-0547">Nucleotide-binding</keyword>
<keyword evidence="8 10" id="KW-0275">Fatty acid biosynthesis</keyword>
<dbReference type="GO" id="GO:0006633">
    <property type="term" value="P:fatty acid biosynthetic process"/>
    <property type="evidence" value="ECO:0007669"/>
    <property type="project" value="UniProtKB-KW"/>
</dbReference>
<dbReference type="AlphaFoldDB" id="A0AAF0YMU1"/>
<dbReference type="Pfam" id="PF03255">
    <property type="entry name" value="ACCA"/>
    <property type="match status" value="1"/>
</dbReference>
<dbReference type="InterPro" id="IPR011763">
    <property type="entry name" value="COA_CT_C"/>
</dbReference>
<dbReference type="Proteomes" id="UP000243626">
    <property type="component" value="Chromosome"/>
</dbReference>
<accession>A0AAF0YMU1</accession>
<dbReference type="NCBIfam" id="TIGR00513">
    <property type="entry name" value="accA"/>
    <property type="match status" value="1"/>
</dbReference>
<comment type="subunit">
    <text evidence="10">Acetyl-CoA carboxylase is a heterohexamer composed of biotin carboxyl carrier protein (AccB), biotin carboxylase (AccC) and two subunits each of ACCase subunit alpha (AccA) and ACCase subunit beta (AccD).</text>
</comment>
<name>A0AAF0YMU1_9STAP</name>
<dbReference type="RefSeq" id="WP_102167467.1">
    <property type="nucleotide sequence ID" value="NZ_CP136964.1"/>
</dbReference>
<reference evidence="13" key="1">
    <citation type="submission" date="2017-09" db="EMBL/GenBank/DDBJ databases">
        <title>Bacterial strain isolated from the female urinary microbiota.</title>
        <authorList>
            <person name="Thomas-White K."/>
            <person name="Kumar N."/>
            <person name="Forster S."/>
            <person name="Putonti C."/>
            <person name="Lawley T."/>
            <person name="Wolfe A.J."/>
        </authorList>
    </citation>
    <scope>NUCLEOTIDE SEQUENCE [LARGE SCALE GENOMIC DNA]</scope>
    <source>
        <strain evidence="13">UMB0959</strain>
    </source>
</reference>
<evidence type="ECO:0000313" key="13">
    <source>
        <dbReference type="Proteomes" id="UP000243626"/>
    </source>
</evidence>
<evidence type="ECO:0000256" key="8">
    <source>
        <dbReference type="ARBA" id="ARBA00023160"/>
    </source>
</evidence>
<dbReference type="GO" id="GO:2001295">
    <property type="term" value="P:malonyl-CoA biosynthetic process"/>
    <property type="evidence" value="ECO:0007669"/>
    <property type="project" value="UniProtKB-UniRule"/>
</dbReference>
<dbReference type="GO" id="GO:0016743">
    <property type="term" value="F:carboxyl- or carbamoyltransferase activity"/>
    <property type="evidence" value="ECO:0007669"/>
    <property type="project" value="UniProtKB-UniRule"/>
</dbReference>
<dbReference type="NCBIfam" id="NF041504">
    <property type="entry name" value="AccA_sub"/>
    <property type="match status" value="1"/>
</dbReference>
<evidence type="ECO:0000256" key="9">
    <source>
        <dbReference type="ARBA" id="ARBA00049152"/>
    </source>
</evidence>
<evidence type="ECO:0000256" key="10">
    <source>
        <dbReference type="HAMAP-Rule" id="MF_00823"/>
    </source>
</evidence>
<keyword evidence="10" id="KW-0963">Cytoplasm</keyword>
<keyword evidence="13" id="KW-1185">Reference proteome</keyword>
<gene>
    <name evidence="10" type="primary">accA</name>
    <name evidence="12" type="ORF">CJ229_002645</name>
</gene>
<dbReference type="EMBL" id="CP136964">
    <property type="protein sequence ID" value="WOS96659.1"/>
    <property type="molecule type" value="Genomic_DNA"/>
</dbReference>
<dbReference type="Gene3D" id="3.90.226.10">
    <property type="entry name" value="2-enoyl-CoA Hydratase, Chain A, domain 1"/>
    <property type="match status" value="1"/>
</dbReference>
<evidence type="ECO:0000256" key="7">
    <source>
        <dbReference type="ARBA" id="ARBA00023098"/>
    </source>
</evidence>
<evidence type="ECO:0000256" key="3">
    <source>
        <dbReference type="ARBA" id="ARBA00022679"/>
    </source>
</evidence>
<keyword evidence="3 10" id="KW-0808">Transferase</keyword>
<dbReference type="InterPro" id="IPR001095">
    <property type="entry name" value="Acetyl_CoA_COase_a_su"/>
</dbReference>
<proteinExistence type="inferred from homology"/>
<keyword evidence="2 10" id="KW-0444">Lipid biosynthesis</keyword>
<dbReference type="GO" id="GO:0005524">
    <property type="term" value="F:ATP binding"/>
    <property type="evidence" value="ECO:0007669"/>
    <property type="project" value="UniProtKB-KW"/>
</dbReference>
<dbReference type="SUPFAM" id="SSF52096">
    <property type="entry name" value="ClpP/crotonase"/>
    <property type="match status" value="1"/>
</dbReference>
<dbReference type="HAMAP" id="MF_00823">
    <property type="entry name" value="AcetylCoA_CT_alpha"/>
    <property type="match status" value="1"/>
</dbReference>
<evidence type="ECO:0000256" key="5">
    <source>
        <dbReference type="ARBA" id="ARBA00022832"/>
    </source>
</evidence>
<evidence type="ECO:0000313" key="12">
    <source>
        <dbReference type="EMBL" id="WOS96659.1"/>
    </source>
</evidence>
<dbReference type="GO" id="GO:0003989">
    <property type="term" value="F:acetyl-CoA carboxylase activity"/>
    <property type="evidence" value="ECO:0007669"/>
    <property type="project" value="InterPro"/>
</dbReference>
<organism evidence="12 13">
    <name type="scientific">Nosocomiicoccus massiliensis</name>
    <dbReference type="NCBI Taxonomy" id="1232430"/>
    <lineage>
        <taxon>Bacteria</taxon>
        <taxon>Bacillati</taxon>
        <taxon>Bacillota</taxon>
        <taxon>Bacilli</taxon>
        <taxon>Bacillales</taxon>
        <taxon>Staphylococcaceae</taxon>
        <taxon>Nosocomiicoccus</taxon>
    </lineage>
</organism>
<dbReference type="NCBIfam" id="NF004344">
    <property type="entry name" value="PRK05724.1"/>
    <property type="match status" value="1"/>
</dbReference>
<evidence type="ECO:0000256" key="2">
    <source>
        <dbReference type="ARBA" id="ARBA00022516"/>
    </source>
</evidence>
<comment type="similarity">
    <text evidence="10">Belongs to the AccA family.</text>
</comment>
<evidence type="ECO:0000256" key="1">
    <source>
        <dbReference type="ARBA" id="ARBA00004956"/>
    </source>
</evidence>
<dbReference type="PRINTS" id="PR01069">
    <property type="entry name" value="ACCCTRFRASEA"/>
</dbReference>
<dbReference type="PANTHER" id="PTHR42853">
    <property type="entry name" value="ACETYL-COENZYME A CARBOXYLASE CARBOXYL TRANSFERASE SUBUNIT ALPHA"/>
    <property type="match status" value="1"/>
</dbReference>
<keyword evidence="6 10" id="KW-0067">ATP-binding</keyword>
<evidence type="ECO:0000259" key="11">
    <source>
        <dbReference type="PROSITE" id="PS50989"/>
    </source>
</evidence>
<dbReference type="KEGG" id="nmy:CJ229_002645"/>
<dbReference type="PROSITE" id="PS50989">
    <property type="entry name" value="COA_CT_CTER"/>
    <property type="match status" value="1"/>
</dbReference>
<comment type="function">
    <text evidence="10">Component of the acetyl coenzyme A carboxylase (ACC) complex. First, biotin carboxylase catalyzes the carboxylation of biotin on its carrier protein (BCCP) and then the CO(2) group is transferred by the carboxyltransferase to acetyl-CoA to form malonyl-CoA.</text>
</comment>